<dbReference type="CDD" id="cd14688">
    <property type="entry name" value="bZIP_YAP"/>
    <property type="match status" value="1"/>
</dbReference>
<dbReference type="PANTHER" id="PTHR37012:SF2">
    <property type="entry name" value="BZIP DOMAIN-CONTAINING PROTEIN-RELATED"/>
    <property type="match status" value="1"/>
</dbReference>
<keyword evidence="4" id="KW-1185">Reference proteome</keyword>
<keyword evidence="1" id="KW-0175">Coiled coil</keyword>
<accession>A0AAJ0CMF9</accession>
<feature type="compositionally biased region" description="Basic and acidic residues" evidence="2">
    <location>
        <begin position="29"/>
        <end position="45"/>
    </location>
</feature>
<feature type="compositionally biased region" description="Polar residues" evidence="2">
    <location>
        <begin position="1"/>
        <end position="16"/>
    </location>
</feature>
<reference evidence="3" key="1">
    <citation type="submission" date="2023-06" db="EMBL/GenBank/DDBJ databases">
        <title>Conoideocrella luteorostrata (Hypocreales: Clavicipitaceae), a potential biocontrol fungus for elongate hemlock scale in United States Christmas tree production areas.</title>
        <authorList>
            <person name="Barrett H."/>
            <person name="Lovett B."/>
            <person name="Macias A.M."/>
            <person name="Stajich J.E."/>
            <person name="Kasson M.T."/>
        </authorList>
    </citation>
    <scope>NUCLEOTIDE SEQUENCE</scope>
    <source>
        <strain evidence="3">ARSEF 14590</strain>
    </source>
</reference>
<feature type="coiled-coil region" evidence="1">
    <location>
        <begin position="48"/>
        <end position="94"/>
    </location>
</feature>
<gene>
    <name evidence="3" type="ORF">QQS21_007794</name>
</gene>
<dbReference type="EMBL" id="JASWJB010000166">
    <property type="protein sequence ID" value="KAK2594513.1"/>
    <property type="molecule type" value="Genomic_DNA"/>
</dbReference>
<evidence type="ECO:0000256" key="2">
    <source>
        <dbReference type="SAM" id="MobiDB-lite"/>
    </source>
</evidence>
<organism evidence="3 4">
    <name type="scientific">Conoideocrella luteorostrata</name>
    <dbReference type="NCBI Taxonomy" id="1105319"/>
    <lineage>
        <taxon>Eukaryota</taxon>
        <taxon>Fungi</taxon>
        <taxon>Dikarya</taxon>
        <taxon>Ascomycota</taxon>
        <taxon>Pezizomycotina</taxon>
        <taxon>Sordariomycetes</taxon>
        <taxon>Hypocreomycetidae</taxon>
        <taxon>Hypocreales</taxon>
        <taxon>Clavicipitaceae</taxon>
        <taxon>Conoideocrella</taxon>
    </lineage>
</organism>
<feature type="region of interest" description="Disordered" evidence="2">
    <location>
        <begin position="1"/>
        <end position="46"/>
    </location>
</feature>
<proteinExistence type="predicted"/>
<protein>
    <recommendedName>
        <fullName evidence="5">BZIP domain-containing protein</fullName>
    </recommendedName>
</protein>
<dbReference type="AlphaFoldDB" id="A0AAJ0CMF9"/>
<name>A0AAJ0CMF9_9HYPO</name>
<comment type="caution">
    <text evidence="3">The sequence shown here is derived from an EMBL/GenBank/DDBJ whole genome shotgun (WGS) entry which is preliminary data.</text>
</comment>
<evidence type="ECO:0008006" key="5">
    <source>
        <dbReference type="Google" id="ProtNLM"/>
    </source>
</evidence>
<dbReference type="Proteomes" id="UP001251528">
    <property type="component" value="Unassembled WGS sequence"/>
</dbReference>
<evidence type="ECO:0000256" key="1">
    <source>
        <dbReference type="SAM" id="Coils"/>
    </source>
</evidence>
<dbReference type="PANTHER" id="PTHR37012">
    <property type="entry name" value="B-ZIP TRANSCRIPTION FACTOR (EUROFUNG)-RELATED"/>
    <property type="match status" value="1"/>
</dbReference>
<sequence>MLTPGSNASDSGNNSVDVRRDTGYTSRLSPEKLARKRANDRESQRAIRARNKTLVDNLQREVQELRRRVNNGEIQRLLRHIEVLESELRLHRESHGLGGHRPGYHHLVAPGSLADNLSGSEYSPDTTGGFSHEYKSEMSLGGDNTSTAWSLSDQEQQNSQHRYHIPHPFPGAPRGHGWNLSIPTEHSSDVSRISERTTSYLLVENTAAGATGLGLVMRPNVHVAGTLDATQPAKSSFYYADPNSTDKHLNQEYVHSHYPMNRDYIRQVGSGGQK</sequence>
<evidence type="ECO:0000313" key="3">
    <source>
        <dbReference type="EMBL" id="KAK2594513.1"/>
    </source>
</evidence>
<evidence type="ECO:0000313" key="4">
    <source>
        <dbReference type="Proteomes" id="UP001251528"/>
    </source>
</evidence>